<reference evidence="2" key="1">
    <citation type="submission" date="2023-07" db="EMBL/GenBank/DDBJ databases">
        <title>Chromosome-level Genome Assembly of Striped Snakehead (Channa striata).</title>
        <authorList>
            <person name="Liu H."/>
        </authorList>
    </citation>
    <scope>NUCLEOTIDE SEQUENCE</scope>
    <source>
        <strain evidence="2">Gz</strain>
        <tissue evidence="2">Muscle</tissue>
    </source>
</reference>
<feature type="region of interest" description="Disordered" evidence="1">
    <location>
        <begin position="1"/>
        <end position="67"/>
    </location>
</feature>
<dbReference type="EMBL" id="JAUPFM010000002">
    <property type="protein sequence ID" value="KAK2858566.1"/>
    <property type="molecule type" value="Genomic_DNA"/>
</dbReference>
<organism evidence="2 3">
    <name type="scientific">Channa striata</name>
    <name type="common">Snakehead murrel</name>
    <name type="synonym">Ophicephalus striatus</name>
    <dbReference type="NCBI Taxonomy" id="64152"/>
    <lineage>
        <taxon>Eukaryota</taxon>
        <taxon>Metazoa</taxon>
        <taxon>Chordata</taxon>
        <taxon>Craniata</taxon>
        <taxon>Vertebrata</taxon>
        <taxon>Euteleostomi</taxon>
        <taxon>Actinopterygii</taxon>
        <taxon>Neopterygii</taxon>
        <taxon>Teleostei</taxon>
        <taxon>Neoteleostei</taxon>
        <taxon>Acanthomorphata</taxon>
        <taxon>Anabantaria</taxon>
        <taxon>Anabantiformes</taxon>
        <taxon>Channoidei</taxon>
        <taxon>Channidae</taxon>
        <taxon>Channa</taxon>
    </lineage>
</organism>
<dbReference type="Proteomes" id="UP001187415">
    <property type="component" value="Unassembled WGS sequence"/>
</dbReference>
<evidence type="ECO:0000256" key="1">
    <source>
        <dbReference type="SAM" id="MobiDB-lite"/>
    </source>
</evidence>
<name>A0AA88NJ50_CHASR</name>
<feature type="region of interest" description="Disordered" evidence="1">
    <location>
        <begin position="83"/>
        <end position="162"/>
    </location>
</feature>
<proteinExistence type="predicted"/>
<dbReference type="AlphaFoldDB" id="A0AA88NJ50"/>
<keyword evidence="3" id="KW-1185">Reference proteome</keyword>
<accession>A0AA88NJ50</accession>
<feature type="compositionally biased region" description="Polar residues" evidence="1">
    <location>
        <begin position="119"/>
        <end position="137"/>
    </location>
</feature>
<evidence type="ECO:0000313" key="2">
    <source>
        <dbReference type="EMBL" id="KAK2858566.1"/>
    </source>
</evidence>
<sequence length="201" mass="22397">MSRGVSPGQKPRRFPRIRNSGHSNNLSPTEADSLSLTRRRNRPTQTPKHHRPFTAPPVSPWAPWSRRGQPGRTFPTYFSIGGCSRAPVSRSVRNPPPLRTPASSVRQNRPLPAAAFTGSLRSESSQRASDPHTSTLNMRRGSHRRESPPPSRILIREHGSSSVEEHSHLPRLRVIVPSFFLWTHLLPGTPLDFVKVGAPDV</sequence>
<protein>
    <submittedName>
        <fullName evidence="2">Uncharacterized protein</fullName>
    </submittedName>
</protein>
<feature type="compositionally biased region" description="Basic residues" evidence="1">
    <location>
        <begin position="37"/>
        <end position="52"/>
    </location>
</feature>
<comment type="caution">
    <text evidence="2">The sequence shown here is derived from an EMBL/GenBank/DDBJ whole genome shotgun (WGS) entry which is preliminary data.</text>
</comment>
<feature type="compositionally biased region" description="Polar residues" evidence="1">
    <location>
        <begin position="20"/>
        <end position="36"/>
    </location>
</feature>
<evidence type="ECO:0000313" key="3">
    <source>
        <dbReference type="Proteomes" id="UP001187415"/>
    </source>
</evidence>
<gene>
    <name evidence="2" type="ORF">Q5P01_003186</name>
</gene>